<evidence type="ECO:0000313" key="2">
    <source>
        <dbReference type="Proteomes" id="UP000250235"/>
    </source>
</evidence>
<evidence type="ECO:0000313" key="1">
    <source>
        <dbReference type="EMBL" id="KZV36800.1"/>
    </source>
</evidence>
<keyword evidence="2" id="KW-1185">Reference proteome</keyword>
<protein>
    <submittedName>
        <fullName evidence="1">Uncharacterized protein</fullName>
    </submittedName>
</protein>
<dbReference type="Proteomes" id="UP000250235">
    <property type="component" value="Unassembled WGS sequence"/>
</dbReference>
<gene>
    <name evidence="1" type="ORF">F511_09491</name>
</gene>
<dbReference type="AlphaFoldDB" id="A0A2Z7BX84"/>
<proteinExistence type="predicted"/>
<sequence length="197" mass="22623">MIYLTCTTCLDWSRREDIRARTVKGRLSWTGRRYQAGKVRGRPNWFGSLLQEVHGTSSWFISWMLEQHEDQAHSTSAVIECRSDHQRCTIYLAERPAEGPAGKSARTEELLQREVLGPLPPVDKLTSSLLIPDFSSHRRLVFVLHNWFQTSTVNLLLRTFLQPLAKITAAGLNWPPPDYEQLTQLWTSPLLIQLPSK</sequence>
<reference evidence="1 2" key="1">
    <citation type="journal article" date="2015" name="Proc. Natl. Acad. Sci. U.S.A.">
        <title>The resurrection genome of Boea hygrometrica: A blueprint for survival of dehydration.</title>
        <authorList>
            <person name="Xiao L."/>
            <person name="Yang G."/>
            <person name="Zhang L."/>
            <person name="Yang X."/>
            <person name="Zhao S."/>
            <person name="Ji Z."/>
            <person name="Zhou Q."/>
            <person name="Hu M."/>
            <person name="Wang Y."/>
            <person name="Chen M."/>
            <person name="Xu Y."/>
            <person name="Jin H."/>
            <person name="Xiao X."/>
            <person name="Hu G."/>
            <person name="Bao F."/>
            <person name="Hu Y."/>
            <person name="Wan P."/>
            <person name="Li L."/>
            <person name="Deng X."/>
            <person name="Kuang T."/>
            <person name="Xiang C."/>
            <person name="Zhu J.K."/>
            <person name="Oliver M.J."/>
            <person name="He Y."/>
        </authorList>
    </citation>
    <scope>NUCLEOTIDE SEQUENCE [LARGE SCALE GENOMIC DNA]</scope>
    <source>
        <strain evidence="2">cv. XS01</strain>
    </source>
</reference>
<name>A0A2Z7BX84_9LAMI</name>
<organism evidence="1 2">
    <name type="scientific">Dorcoceras hygrometricum</name>
    <dbReference type="NCBI Taxonomy" id="472368"/>
    <lineage>
        <taxon>Eukaryota</taxon>
        <taxon>Viridiplantae</taxon>
        <taxon>Streptophyta</taxon>
        <taxon>Embryophyta</taxon>
        <taxon>Tracheophyta</taxon>
        <taxon>Spermatophyta</taxon>
        <taxon>Magnoliopsida</taxon>
        <taxon>eudicotyledons</taxon>
        <taxon>Gunneridae</taxon>
        <taxon>Pentapetalae</taxon>
        <taxon>asterids</taxon>
        <taxon>lamiids</taxon>
        <taxon>Lamiales</taxon>
        <taxon>Gesneriaceae</taxon>
        <taxon>Didymocarpoideae</taxon>
        <taxon>Trichosporeae</taxon>
        <taxon>Loxocarpinae</taxon>
        <taxon>Dorcoceras</taxon>
    </lineage>
</organism>
<accession>A0A2Z7BX84</accession>
<dbReference type="EMBL" id="KV003213">
    <property type="protein sequence ID" value="KZV36800.1"/>
    <property type="molecule type" value="Genomic_DNA"/>
</dbReference>